<evidence type="ECO:0000256" key="8">
    <source>
        <dbReference type="ARBA" id="ARBA00023125"/>
    </source>
</evidence>
<organism evidence="13 14">
    <name type="scientific">[Mycobacterium] burgundiense</name>
    <dbReference type="NCBI Taxonomy" id="3064286"/>
    <lineage>
        <taxon>Bacteria</taxon>
        <taxon>Bacillati</taxon>
        <taxon>Actinomycetota</taxon>
        <taxon>Actinomycetes</taxon>
        <taxon>Mycobacteriales</taxon>
        <taxon>Mycobacteriaceae</taxon>
        <taxon>Mycolicibacterium</taxon>
    </lineage>
</organism>
<feature type="binding site" evidence="11">
    <location>
        <position position="43"/>
    </location>
    <ligand>
        <name>[4Fe-4S] cluster</name>
        <dbReference type="ChEBI" id="CHEBI:49883"/>
    </ligand>
</feature>
<keyword evidence="5 11" id="KW-0408">Iron</keyword>
<evidence type="ECO:0000256" key="1">
    <source>
        <dbReference type="ARBA" id="ARBA00004496"/>
    </source>
</evidence>
<protein>
    <recommendedName>
        <fullName evidence="11">Transcriptional regulator WhiB</fullName>
    </recommendedName>
</protein>
<gene>
    <name evidence="11" type="primary">whiB</name>
    <name evidence="13" type="ORF">MU0053_003490</name>
</gene>
<keyword evidence="3 11" id="KW-0004">4Fe-4S</keyword>
<sequence length="93" mass="10395">MSALTVRACSEEQQQPVLPCHVGDPDLWFAENPADLERAKELCVDCPIRRQCLSAALEREEPWGVWGGEIVERGSIVARKRPRGRPRKDSVAA</sequence>
<dbReference type="InterPro" id="IPR034768">
    <property type="entry name" value="4FE4S_WBL"/>
</dbReference>
<feature type="binding site" evidence="11">
    <location>
        <position position="20"/>
    </location>
    <ligand>
        <name>[4Fe-4S] cluster</name>
        <dbReference type="ChEBI" id="CHEBI:49883"/>
    </ligand>
</feature>
<name>A0ABM9LZC3_9MYCO</name>
<evidence type="ECO:0000313" key="13">
    <source>
        <dbReference type="EMBL" id="CAJ1507372.1"/>
    </source>
</evidence>
<dbReference type="Proteomes" id="UP001190465">
    <property type="component" value="Chromosome"/>
</dbReference>
<evidence type="ECO:0000256" key="6">
    <source>
        <dbReference type="ARBA" id="ARBA00023014"/>
    </source>
</evidence>
<evidence type="ECO:0000256" key="4">
    <source>
        <dbReference type="ARBA" id="ARBA00022723"/>
    </source>
</evidence>
<evidence type="ECO:0000256" key="9">
    <source>
        <dbReference type="ARBA" id="ARBA00023157"/>
    </source>
</evidence>
<keyword evidence="8 11" id="KW-0238">DNA-binding</keyword>
<dbReference type="PANTHER" id="PTHR38839:SF2">
    <property type="entry name" value="TRANSCRIPTIONAL REGULATOR WHIB7-RELATED"/>
    <property type="match status" value="1"/>
</dbReference>
<evidence type="ECO:0000259" key="12">
    <source>
        <dbReference type="PROSITE" id="PS51674"/>
    </source>
</evidence>
<evidence type="ECO:0000256" key="2">
    <source>
        <dbReference type="ARBA" id="ARBA00006597"/>
    </source>
</evidence>
<feature type="binding site" evidence="11">
    <location>
        <position position="46"/>
    </location>
    <ligand>
        <name>[4Fe-4S] cluster</name>
        <dbReference type="ChEBI" id="CHEBI:49883"/>
    </ligand>
</feature>
<evidence type="ECO:0000256" key="5">
    <source>
        <dbReference type="ARBA" id="ARBA00023004"/>
    </source>
</evidence>
<evidence type="ECO:0000256" key="11">
    <source>
        <dbReference type="HAMAP-Rule" id="MF_01479"/>
    </source>
</evidence>
<comment type="cofactor">
    <cofactor evidence="11">
        <name>[4Fe-4S] cluster</name>
        <dbReference type="ChEBI" id="CHEBI:49883"/>
    </cofactor>
    <text evidence="11">Binds 1 [4Fe-4S] cluster per subunit. Following nitrosylation of the [4Fe-4S] cluster binds 1 [4Fe-8(NO)] cluster per subunit.</text>
</comment>
<dbReference type="RefSeq" id="WP_308478870.1">
    <property type="nucleotide sequence ID" value="NZ_OY726397.1"/>
</dbReference>
<dbReference type="EMBL" id="OY726397">
    <property type="protein sequence ID" value="CAJ1507372.1"/>
    <property type="molecule type" value="Genomic_DNA"/>
</dbReference>
<proteinExistence type="inferred from homology"/>
<comment type="PTM">
    <text evidence="11">The Fe-S cluster can be nitrosylated by nitric oxide (NO).</text>
</comment>
<keyword evidence="6 11" id="KW-0411">Iron-sulfur</keyword>
<keyword evidence="11" id="KW-0963">Cytoplasm</keyword>
<evidence type="ECO:0000256" key="7">
    <source>
        <dbReference type="ARBA" id="ARBA00023015"/>
    </source>
</evidence>
<feature type="binding site" evidence="11">
    <location>
        <position position="52"/>
    </location>
    <ligand>
        <name>[4Fe-4S] cluster</name>
        <dbReference type="ChEBI" id="CHEBI:49883"/>
    </ligand>
</feature>
<keyword evidence="7 11" id="KW-0805">Transcription regulation</keyword>
<reference evidence="13 14" key="1">
    <citation type="submission" date="2023-08" db="EMBL/GenBank/DDBJ databases">
        <authorList>
            <person name="Folkvardsen B D."/>
            <person name="Norman A."/>
        </authorList>
    </citation>
    <scope>NUCLEOTIDE SEQUENCE [LARGE SCALE GENOMIC DNA]</scope>
    <source>
        <strain evidence="13 14">Mu0053</strain>
    </source>
</reference>
<keyword evidence="10 11" id="KW-0804">Transcription</keyword>
<feature type="domain" description="4Fe-4S Wbl-type" evidence="12">
    <location>
        <begin position="19"/>
        <end position="76"/>
    </location>
</feature>
<keyword evidence="9 11" id="KW-1015">Disulfide bond</keyword>
<evidence type="ECO:0000256" key="10">
    <source>
        <dbReference type="ARBA" id="ARBA00023163"/>
    </source>
</evidence>
<comment type="subcellular location">
    <subcellularLocation>
        <location evidence="1 11">Cytoplasm</location>
    </subcellularLocation>
</comment>
<dbReference type="Pfam" id="PF02467">
    <property type="entry name" value="Whib"/>
    <property type="match status" value="1"/>
</dbReference>
<comment type="similarity">
    <text evidence="2 11">Belongs to the WhiB family.</text>
</comment>
<comment type="PTM">
    <text evidence="11">Upon Fe-S cluster removal intramolecular disulfide bonds are formed.</text>
</comment>
<keyword evidence="4 11" id="KW-0479">Metal-binding</keyword>
<dbReference type="PANTHER" id="PTHR38839">
    <property type="entry name" value="TRANSCRIPTIONAL REGULATOR WHID-RELATED"/>
    <property type="match status" value="1"/>
</dbReference>
<dbReference type="InterPro" id="IPR003482">
    <property type="entry name" value="Whib"/>
</dbReference>
<evidence type="ECO:0000256" key="3">
    <source>
        <dbReference type="ARBA" id="ARBA00022485"/>
    </source>
</evidence>
<keyword evidence="14" id="KW-1185">Reference proteome</keyword>
<comment type="function">
    <text evidence="11">Acts as a transcriptional regulator. Probably redox-responsive. The apo- but not holo-form probably binds DNA.</text>
</comment>
<accession>A0ABM9LZC3</accession>
<evidence type="ECO:0000313" key="14">
    <source>
        <dbReference type="Proteomes" id="UP001190465"/>
    </source>
</evidence>
<dbReference type="PROSITE" id="PS51674">
    <property type="entry name" value="4FE4S_WBL"/>
    <property type="match status" value="1"/>
</dbReference>
<dbReference type="HAMAP" id="MF_01479">
    <property type="entry name" value="WhiB"/>
    <property type="match status" value="1"/>
</dbReference>